<organism evidence="3 4">
    <name type="scientific">Atopococcus tabaci</name>
    <dbReference type="NCBI Taxonomy" id="269774"/>
    <lineage>
        <taxon>Bacteria</taxon>
        <taxon>Bacillati</taxon>
        <taxon>Bacillota</taxon>
        <taxon>Bacilli</taxon>
        <taxon>Lactobacillales</taxon>
        <taxon>Carnobacteriaceae</taxon>
        <taxon>Atopococcus</taxon>
    </lineage>
</organism>
<evidence type="ECO:0000256" key="2">
    <source>
        <dbReference type="SAM" id="Phobius"/>
    </source>
</evidence>
<dbReference type="Proteomes" id="UP001171751">
    <property type="component" value="Unassembled WGS sequence"/>
</dbReference>
<keyword evidence="2" id="KW-0472">Membrane</keyword>
<dbReference type="AlphaFoldDB" id="A0AA43UCH6"/>
<comment type="caution">
    <text evidence="3">The sequence shown here is derived from an EMBL/GenBank/DDBJ whole genome shotgun (WGS) entry which is preliminary data.</text>
</comment>
<protein>
    <submittedName>
        <fullName evidence="3">Uncharacterized protein</fullName>
    </submittedName>
</protein>
<evidence type="ECO:0000256" key="1">
    <source>
        <dbReference type="SAM" id="MobiDB-lite"/>
    </source>
</evidence>
<keyword evidence="2" id="KW-0812">Transmembrane</keyword>
<dbReference type="EMBL" id="JAUNQW010000011">
    <property type="protein sequence ID" value="MDO5457423.1"/>
    <property type="molecule type" value="Genomic_DNA"/>
</dbReference>
<feature type="compositionally biased region" description="Basic and acidic residues" evidence="1">
    <location>
        <begin position="38"/>
        <end position="49"/>
    </location>
</feature>
<evidence type="ECO:0000313" key="3">
    <source>
        <dbReference type="EMBL" id="MDO5457423.1"/>
    </source>
</evidence>
<accession>A0AA43UCH6</accession>
<feature type="region of interest" description="Disordered" evidence="1">
    <location>
        <begin position="1"/>
        <end position="63"/>
    </location>
</feature>
<name>A0AA43UCH6_9LACT</name>
<gene>
    <name evidence="3" type="ORF">Q4F26_03675</name>
</gene>
<keyword evidence="4" id="KW-1185">Reference proteome</keyword>
<feature type="transmembrane region" description="Helical" evidence="2">
    <location>
        <begin position="73"/>
        <end position="92"/>
    </location>
</feature>
<proteinExistence type="predicted"/>
<sequence length="94" mass="11481">MSANEPKDSKNKSIQTKIKRRYKNFKKNRELKKRRKERLQAERSYEEKLNQSGRTTKSRKKQHDTYHKWGKRLIIANIIVFVLLIIAVWMVFYL</sequence>
<evidence type="ECO:0000313" key="4">
    <source>
        <dbReference type="Proteomes" id="UP001171751"/>
    </source>
</evidence>
<feature type="compositionally biased region" description="Basic and acidic residues" evidence="1">
    <location>
        <begin position="1"/>
        <end position="11"/>
    </location>
</feature>
<keyword evidence="2" id="KW-1133">Transmembrane helix</keyword>
<feature type="compositionally biased region" description="Basic residues" evidence="1">
    <location>
        <begin position="17"/>
        <end position="37"/>
    </location>
</feature>
<reference evidence="3" key="1">
    <citation type="submission" date="2023-07" db="EMBL/GenBank/DDBJ databases">
        <title>Between Cages and Wild: Unraveling the Impact of Captivity on Animal Microbiomes and Antimicrobial Resistance.</title>
        <authorList>
            <person name="Schmartz G.P."/>
            <person name="Rehner J."/>
            <person name="Schuff M.J."/>
            <person name="Becker S.L."/>
            <person name="Kravczyk M."/>
            <person name="Gurevich A."/>
            <person name="Francke R."/>
            <person name="Mueller R."/>
            <person name="Keller V."/>
            <person name="Keller A."/>
        </authorList>
    </citation>
    <scope>NUCLEOTIDE SEQUENCE</scope>
    <source>
        <strain evidence="3">S39M_St_73</strain>
    </source>
</reference>